<gene>
    <name evidence="1" type="ORF">AWB64_05856</name>
</gene>
<sequence>MWLKIKRAGSVVLVMFVFLTLTVLMWAFQTVEKIVNRSKNRSDKSQGPPCA</sequence>
<dbReference type="Proteomes" id="UP000054893">
    <property type="component" value="Unassembled WGS sequence"/>
</dbReference>
<dbReference type="EMBL" id="FCOC02000031">
    <property type="protein sequence ID" value="SAL53592.1"/>
    <property type="molecule type" value="Genomic_DNA"/>
</dbReference>
<name>A0A158IAG8_CABSO</name>
<evidence type="ECO:0000313" key="1">
    <source>
        <dbReference type="EMBL" id="SAL53592.1"/>
    </source>
</evidence>
<dbReference type="AlphaFoldDB" id="A0A158IAG8"/>
<organism evidence="1 2">
    <name type="scientific">Caballeronia sordidicola</name>
    <name type="common">Burkholderia sordidicola</name>
    <dbReference type="NCBI Taxonomy" id="196367"/>
    <lineage>
        <taxon>Bacteria</taxon>
        <taxon>Pseudomonadati</taxon>
        <taxon>Pseudomonadota</taxon>
        <taxon>Betaproteobacteria</taxon>
        <taxon>Burkholderiales</taxon>
        <taxon>Burkholderiaceae</taxon>
        <taxon>Caballeronia</taxon>
    </lineage>
</organism>
<evidence type="ECO:0000313" key="2">
    <source>
        <dbReference type="Proteomes" id="UP000054893"/>
    </source>
</evidence>
<reference evidence="1 2" key="1">
    <citation type="submission" date="2016-01" db="EMBL/GenBank/DDBJ databases">
        <authorList>
            <person name="Oliw E.H."/>
        </authorList>
    </citation>
    <scope>NUCLEOTIDE SEQUENCE [LARGE SCALE GENOMIC DNA]</scope>
    <source>
        <strain evidence="1">LMG 22029</strain>
    </source>
</reference>
<protein>
    <submittedName>
        <fullName evidence="1">Uncharacterized protein</fullName>
    </submittedName>
</protein>
<accession>A0A158IAG8</accession>
<proteinExistence type="predicted"/>